<name>A0A649VSK1_9CAUD</name>
<dbReference type="RefSeq" id="YP_010059532.1">
    <property type="nucleotide sequence ID" value="NC_054726.1"/>
</dbReference>
<dbReference type="Proteomes" id="UP000423065">
    <property type="component" value="Segment"/>
</dbReference>
<dbReference type="KEGG" id="vg:64766765"/>
<proteinExistence type="predicted"/>
<keyword evidence="2" id="KW-1185">Reference proteome</keyword>
<dbReference type="EMBL" id="MN586040">
    <property type="protein sequence ID" value="QGJ94919.1"/>
    <property type="molecule type" value="Genomic_DNA"/>
</dbReference>
<dbReference type="GeneID" id="64766765"/>
<sequence length="71" mass="8089">MTGLNKVQRYVLSQLPGDAELVKCGLKRSGLFGGRSGFYVIYELDGKRFRQYFTEEAILTYLFADAMEPTE</sequence>
<accession>A0A649VSK1</accession>
<protein>
    <submittedName>
        <fullName evidence="1">Uncharacterized protein</fullName>
    </submittedName>
</protein>
<gene>
    <name evidence="1" type="primary">56</name>
    <name evidence="1" type="ORF">SEA_STORMAGEDDON_56</name>
</gene>
<organism evidence="1 2">
    <name type="scientific">Gordonia phage Stormageddon</name>
    <dbReference type="NCBI Taxonomy" id="2656541"/>
    <lineage>
        <taxon>Viruses</taxon>
        <taxon>Duplodnaviria</taxon>
        <taxon>Heunggongvirae</taxon>
        <taxon>Uroviricota</taxon>
        <taxon>Caudoviricetes</taxon>
        <taxon>Stormageddonvirus</taxon>
        <taxon>Stormageddonvirus Stormageddon</taxon>
    </lineage>
</organism>
<reference evidence="1 2" key="1">
    <citation type="submission" date="2019-10" db="EMBL/GenBank/DDBJ databases">
        <authorList>
            <person name="Garlena R.A."/>
            <person name="Russell D.A."/>
            <person name="Pope W.H."/>
            <person name="Jacobs-Sera D."/>
            <person name="Hatfull G.F."/>
        </authorList>
    </citation>
    <scope>NUCLEOTIDE SEQUENCE [LARGE SCALE GENOMIC DNA]</scope>
</reference>
<evidence type="ECO:0000313" key="2">
    <source>
        <dbReference type="Proteomes" id="UP000423065"/>
    </source>
</evidence>
<evidence type="ECO:0000313" key="1">
    <source>
        <dbReference type="EMBL" id="QGJ94919.1"/>
    </source>
</evidence>